<dbReference type="GO" id="GO:0004806">
    <property type="term" value="F:triacylglycerol lipase activity"/>
    <property type="evidence" value="ECO:0007669"/>
    <property type="project" value="TreeGrafter"/>
</dbReference>
<protein>
    <submittedName>
        <fullName evidence="2">Alpha/beta hydrolase</fullName>
    </submittedName>
</protein>
<dbReference type="PANTHER" id="PTHR43433">
    <property type="entry name" value="HYDROLASE, ALPHA/BETA FOLD FAMILY PROTEIN"/>
    <property type="match status" value="1"/>
</dbReference>
<dbReference type="EMBL" id="PXWF02000235">
    <property type="protein sequence ID" value="PWF47680.1"/>
    <property type="molecule type" value="Genomic_DNA"/>
</dbReference>
<proteinExistence type="predicted"/>
<keyword evidence="3" id="KW-1185">Reference proteome</keyword>
<name>A0A2U2HJJ4_9BURK</name>
<accession>A0A2U2HJJ4</accession>
<dbReference type="Proteomes" id="UP000241421">
    <property type="component" value="Unassembled WGS sequence"/>
</dbReference>
<keyword evidence="2" id="KW-0378">Hydrolase</keyword>
<dbReference type="OrthoDB" id="9798888at2"/>
<dbReference type="Gene3D" id="3.40.50.1820">
    <property type="entry name" value="alpha/beta hydrolase"/>
    <property type="match status" value="1"/>
</dbReference>
<reference evidence="2 3" key="1">
    <citation type="submission" date="2018-04" db="EMBL/GenBank/DDBJ databases">
        <title>Massilia violaceinigra sp. nov., a novel purple-pigmented bacterium isolated from Tianshan glacier, Xinjiang, China.</title>
        <authorList>
            <person name="Wang H."/>
        </authorList>
    </citation>
    <scope>NUCLEOTIDE SEQUENCE [LARGE SCALE GENOMIC DNA]</scope>
    <source>
        <strain evidence="2 3">B448-2</strain>
    </source>
</reference>
<dbReference type="InterPro" id="IPR050471">
    <property type="entry name" value="AB_hydrolase"/>
</dbReference>
<dbReference type="SUPFAM" id="SSF53474">
    <property type="entry name" value="alpha/beta-Hydrolases"/>
    <property type="match status" value="1"/>
</dbReference>
<comment type="caution">
    <text evidence="2">The sequence shown here is derived from an EMBL/GenBank/DDBJ whole genome shotgun (WGS) entry which is preliminary data.</text>
</comment>
<dbReference type="InterPro" id="IPR000073">
    <property type="entry name" value="AB_hydrolase_1"/>
</dbReference>
<dbReference type="RefSeq" id="WP_106758099.1">
    <property type="nucleotide sequence ID" value="NZ_PXWF02000235.1"/>
</dbReference>
<evidence type="ECO:0000313" key="2">
    <source>
        <dbReference type="EMBL" id="PWF47680.1"/>
    </source>
</evidence>
<dbReference type="Pfam" id="PF00561">
    <property type="entry name" value="Abhydrolase_1"/>
    <property type="match status" value="1"/>
</dbReference>
<dbReference type="PANTHER" id="PTHR43433:SF5">
    <property type="entry name" value="AB HYDROLASE-1 DOMAIN-CONTAINING PROTEIN"/>
    <property type="match status" value="1"/>
</dbReference>
<dbReference type="AlphaFoldDB" id="A0A2U2HJJ4"/>
<evidence type="ECO:0000259" key="1">
    <source>
        <dbReference type="Pfam" id="PF00561"/>
    </source>
</evidence>
<sequence>MPTLTSNGIDISYQASGDPKGLPLLLVMGLGMQLVAWPDELVDGLAELGFHVIRFDNRDSGLSTKFDAAGIPSVPLAIIKSFLRLPVKPVYTLDDMAADALGVLDALGVARAHVVGASMGGMIAQTLAARHPGRVLSLTSIMSSSGRRGLPGPSKAARKALMRRTAGARDHEGRVEDMGENMSENMFQIMRAIGSPAYPTPPAVLRARIARAMGRNVCAGGVARQMHAIIAHGDRSALLAAIRAPTLVIHGAADPLVPPACGVDTADKVPGARLVLIEGMGHDLPAQLIERLLALIDAHAHGNMSPDSTLRLFEKQ</sequence>
<evidence type="ECO:0000313" key="3">
    <source>
        <dbReference type="Proteomes" id="UP000241421"/>
    </source>
</evidence>
<dbReference type="InterPro" id="IPR029058">
    <property type="entry name" value="AB_hydrolase_fold"/>
</dbReference>
<gene>
    <name evidence="2" type="ORF">C7C56_014550</name>
</gene>
<dbReference type="GO" id="GO:0046503">
    <property type="term" value="P:glycerolipid catabolic process"/>
    <property type="evidence" value="ECO:0007669"/>
    <property type="project" value="TreeGrafter"/>
</dbReference>
<organism evidence="2 3">
    <name type="scientific">Massilia glaciei</name>
    <dbReference type="NCBI Taxonomy" id="1524097"/>
    <lineage>
        <taxon>Bacteria</taxon>
        <taxon>Pseudomonadati</taxon>
        <taxon>Pseudomonadota</taxon>
        <taxon>Betaproteobacteria</taxon>
        <taxon>Burkholderiales</taxon>
        <taxon>Oxalobacteraceae</taxon>
        <taxon>Telluria group</taxon>
        <taxon>Massilia</taxon>
    </lineage>
</organism>
<feature type="domain" description="AB hydrolase-1" evidence="1">
    <location>
        <begin position="23"/>
        <end position="143"/>
    </location>
</feature>